<dbReference type="GeneID" id="110238154"/>
<dbReference type="EnsemblMetazoa" id="XM_021043802.2">
    <property type="protein sequence ID" value="XP_020899461.1"/>
    <property type="gene ID" value="LOC110238154"/>
</dbReference>
<keyword evidence="2" id="KW-1185">Reference proteome</keyword>
<sequence>MIIESLDYWKQKQSDLDKFIIDCFKDNTTVSDGEISEFVGKCQLELYHDVFQKWSDIAQVMRHTVYSDTEDNLIDQFDLQCKDWDFTLQEAFGNSLGTGDYGHFSVEHVPMLMRRYRSMKEYSNQGFEACHKLQGSLFSRATNHDREEEAASSKNSNIYRCNLKRFSTTEIHVDNKVKLSCSGG</sequence>
<dbReference type="KEGG" id="epa:110238154"/>
<protein>
    <submittedName>
        <fullName evidence="1">Uncharacterized protein</fullName>
    </submittedName>
</protein>
<dbReference type="RefSeq" id="XP_020899461.1">
    <property type="nucleotide sequence ID" value="XM_021043802.2"/>
</dbReference>
<evidence type="ECO:0000313" key="2">
    <source>
        <dbReference type="Proteomes" id="UP000887567"/>
    </source>
</evidence>
<reference evidence="1" key="1">
    <citation type="submission" date="2022-11" db="UniProtKB">
        <authorList>
            <consortium name="EnsemblMetazoa"/>
        </authorList>
    </citation>
    <scope>IDENTIFICATION</scope>
</reference>
<dbReference type="Proteomes" id="UP000887567">
    <property type="component" value="Unplaced"/>
</dbReference>
<dbReference type="AlphaFoldDB" id="A0A913X5X4"/>
<evidence type="ECO:0000313" key="1">
    <source>
        <dbReference type="EnsemblMetazoa" id="XP_020899461.1"/>
    </source>
</evidence>
<dbReference type="OrthoDB" id="5948481at2759"/>
<proteinExistence type="predicted"/>
<name>A0A913X5X4_EXADI</name>
<accession>A0A913X5X4</accession>
<organism evidence="1 2">
    <name type="scientific">Exaiptasia diaphana</name>
    <name type="common">Tropical sea anemone</name>
    <name type="synonym">Aiptasia pulchella</name>
    <dbReference type="NCBI Taxonomy" id="2652724"/>
    <lineage>
        <taxon>Eukaryota</taxon>
        <taxon>Metazoa</taxon>
        <taxon>Cnidaria</taxon>
        <taxon>Anthozoa</taxon>
        <taxon>Hexacorallia</taxon>
        <taxon>Actiniaria</taxon>
        <taxon>Aiptasiidae</taxon>
        <taxon>Exaiptasia</taxon>
    </lineage>
</organism>